<evidence type="ECO:0000313" key="1">
    <source>
        <dbReference type="EMBL" id="QGJ95021.1"/>
    </source>
</evidence>
<evidence type="ECO:0000313" key="2">
    <source>
        <dbReference type="Proteomes" id="UP000423065"/>
    </source>
</evidence>
<proteinExistence type="predicted"/>
<dbReference type="EMBL" id="MN586040">
    <property type="protein sequence ID" value="QGJ95021.1"/>
    <property type="molecule type" value="Genomic_DNA"/>
</dbReference>
<sequence>MAAKHDPTNHPFEVGMEVLIDDVNRRGRPLTEAVVSKVGRKLVYATMYGRDVGFRLETRAANDNYGHQSIWTPEEVAERERRAYLDRRLATYGLRSEFGGTKFRELPTEVVEELLEVLDRHAERDSD</sequence>
<protein>
    <submittedName>
        <fullName evidence="1">Uncharacterized protein</fullName>
    </submittedName>
</protein>
<dbReference type="InterPro" id="IPR056982">
    <property type="entry name" value="Phage_ProQ_C-like"/>
</dbReference>
<gene>
    <name evidence="1" type="primary">161</name>
    <name evidence="1" type="ORF">SEA_STORMAGEDDON_161</name>
</gene>
<dbReference type="RefSeq" id="YP_010059636.1">
    <property type="nucleotide sequence ID" value="NC_054726.1"/>
</dbReference>
<reference evidence="1 2" key="1">
    <citation type="submission" date="2019-10" db="EMBL/GenBank/DDBJ databases">
        <authorList>
            <person name="Garlena R.A."/>
            <person name="Russell D.A."/>
            <person name="Pope W.H."/>
            <person name="Jacobs-Sera D."/>
            <person name="Hatfull G.F."/>
        </authorList>
    </citation>
    <scope>NUCLEOTIDE SEQUENCE [LARGE SCALE GENOMIC DNA]</scope>
</reference>
<organism evidence="1 2">
    <name type="scientific">Gordonia phage Stormageddon</name>
    <dbReference type="NCBI Taxonomy" id="2656541"/>
    <lineage>
        <taxon>Viruses</taxon>
        <taxon>Duplodnaviria</taxon>
        <taxon>Heunggongvirae</taxon>
        <taxon>Uroviricota</taxon>
        <taxon>Caudoviricetes</taxon>
        <taxon>Stormageddonvirus</taxon>
        <taxon>Stormageddonvirus Stormageddon</taxon>
    </lineage>
</organism>
<dbReference type="Proteomes" id="UP000423065">
    <property type="component" value="Segment"/>
</dbReference>
<dbReference type="Pfam" id="PF24203">
    <property type="entry name" value="Phage_ProQ_C_like"/>
    <property type="match status" value="1"/>
</dbReference>
<name>A0A649VRZ5_9CAUD</name>
<keyword evidence="2" id="KW-1185">Reference proteome</keyword>
<dbReference type="KEGG" id="vg:64766868"/>
<accession>A0A649VRZ5</accession>
<dbReference type="GeneID" id="64766868"/>